<dbReference type="PANTHER" id="PTHR10671">
    <property type="entry name" value="EPITHELIAL MEMBRANE PROTEIN-RELATED"/>
    <property type="match status" value="1"/>
</dbReference>
<keyword evidence="7" id="KW-1185">Reference proteome</keyword>
<dbReference type="AlphaFoldDB" id="A0AAE0YNZ6"/>
<dbReference type="EMBL" id="JAWDGP010005755">
    <property type="protein sequence ID" value="KAK3752631.1"/>
    <property type="molecule type" value="Genomic_DNA"/>
</dbReference>
<organism evidence="6 7">
    <name type="scientific">Elysia crispata</name>
    <name type="common">lettuce slug</name>
    <dbReference type="NCBI Taxonomy" id="231223"/>
    <lineage>
        <taxon>Eukaryota</taxon>
        <taxon>Metazoa</taxon>
        <taxon>Spiralia</taxon>
        <taxon>Lophotrochozoa</taxon>
        <taxon>Mollusca</taxon>
        <taxon>Gastropoda</taxon>
        <taxon>Heterobranchia</taxon>
        <taxon>Euthyneura</taxon>
        <taxon>Panpulmonata</taxon>
        <taxon>Sacoglossa</taxon>
        <taxon>Placobranchoidea</taxon>
        <taxon>Plakobranchidae</taxon>
        <taxon>Elysia</taxon>
    </lineage>
</organism>
<feature type="transmembrane region" description="Helical" evidence="5">
    <location>
        <begin position="71"/>
        <end position="95"/>
    </location>
</feature>
<reference evidence="6" key="1">
    <citation type="journal article" date="2023" name="G3 (Bethesda)">
        <title>A reference genome for the long-term kleptoplast-retaining sea slug Elysia crispata morphotype clarki.</title>
        <authorList>
            <person name="Eastman K.E."/>
            <person name="Pendleton A.L."/>
            <person name="Shaikh M.A."/>
            <person name="Suttiyut T."/>
            <person name="Ogas R."/>
            <person name="Tomko P."/>
            <person name="Gavelis G."/>
            <person name="Widhalm J.R."/>
            <person name="Wisecaver J.H."/>
        </authorList>
    </citation>
    <scope>NUCLEOTIDE SEQUENCE</scope>
    <source>
        <strain evidence="6">ECLA1</strain>
    </source>
</reference>
<evidence type="ECO:0000313" key="6">
    <source>
        <dbReference type="EMBL" id="KAK3752631.1"/>
    </source>
</evidence>
<evidence type="ECO:0000256" key="3">
    <source>
        <dbReference type="ARBA" id="ARBA00022989"/>
    </source>
</evidence>
<dbReference type="Gene3D" id="1.20.140.150">
    <property type="match status" value="1"/>
</dbReference>
<evidence type="ECO:0000256" key="5">
    <source>
        <dbReference type="SAM" id="Phobius"/>
    </source>
</evidence>
<dbReference type="PANTHER" id="PTHR10671:SF108">
    <property type="entry name" value="CLAUDIN FAMILY PROTEIN-RELATED"/>
    <property type="match status" value="1"/>
</dbReference>
<gene>
    <name evidence="6" type="ORF">RRG08_008774</name>
</gene>
<dbReference type="Proteomes" id="UP001283361">
    <property type="component" value="Unassembled WGS sequence"/>
</dbReference>
<evidence type="ECO:0000256" key="4">
    <source>
        <dbReference type="ARBA" id="ARBA00023136"/>
    </source>
</evidence>
<name>A0AAE0YNZ6_9GAST</name>
<keyword evidence="4 5" id="KW-0472">Membrane</keyword>
<dbReference type="InterPro" id="IPR004031">
    <property type="entry name" value="PMP22/EMP/MP20/Claudin"/>
</dbReference>
<evidence type="ECO:0000256" key="1">
    <source>
        <dbReference type="ARBA" id="ARBA00004141"/>
    </source>
</evidence>
<protein>
    <submittedName>
        <fullName evidence="6">Uncharacterized protein</fullName>
    </submittedName>
</protein>
<comment type="subcellular location">
    <subcellularLocation>
        <location evidence="1">Membrane</location>
        <topology evidence="1">Multi-pass membrane protein</topology>
    </subcellularLocation>
</comment>
<dbReference type="GO" id="GO:0005886">
    <property type="term" value="C:plasma membrane"/>
    <property type="evidence" value="ECO:0007669"/>
    <property type="project" value="TreeGrafter"/>
</dbReference>
<accession>A0AAE0YNZ6</accession>
<evidence type="ECO:0000256" key="2">
    <source>
        <dbReference type="ARBA" id="ARBA00022692"/>
    </source>
</evidence>
<keyword evidence="2 5" id="KW-0812">Transmembrane</keyword>
<dbReference type="InterPro" id="IPR050579">
    <property type="entry name" value="PMP-22/EMP/MP20-like"/>
</dbReference>
<feature type="transmembrane region" description="Helical" evidence="5">
    <location>
        <begin position="140"/>
        <end position="164"/>
    </location>
</feature>
<sequence>MVFIQSAIGALALLGLGNLLHIIGLATPEWVIATPKNSYGTKLSAGLWEVCIQDICVKIPDLEDWLNACRAMAILGMIAGIGAAAMEIVSIVMFVMCKKSFKPHGPISLSTAILSSIMIIICVILYALNSEFDDTEEKESFGYSFALSIVGAIFILLGGGTAMAGSASSE</sequence>
<comment type="caution">
    <text evidence="6">The sequence shown here is derived from an EMBL/GenBank/DDBJ whole genome shotgun (WGS) entry which is preliminary data.</text>
</comment>
<keyword evidence="3 5" id="KW-1133">Transmembrane helix</keyword>
<feature type="transmembrane region" description="Helical" evidence="5">
    <location>
        <begin position="107"/>
        <end position="128"/>
    </location>
</feature>
<dbReference type="Pfam" id="PF00822">
    <property type="entry name" value="PMP22_Claudin"/>
    <property type="match status" value="1"/>
</dbReference>
<evidence type="ECO:0000313" key="7">
    <source>
        <dbReference type="Proteomes" id="UP001283361"/>
    </source>
</evidence>
<proteinExistence type="predicted"/>